<dbReference type="GeneID" id="9993774"/>
<organism evidence="10 11">
    <name type="scientific">Halogeometricum borinquense</name>
    <dbReference type="NCBI Taxonomy" id="60847"/>
    <lineage>
        <taxon>Archaea</taxon>
        <taxon>Methanobacteriati</taxon>
        <taxon>Methanobacteriota</taxon>
        <taxon>Stenosarchaea group</taxon>
        <taxon>Halobacteria</taxon>
        <taxon>Halobacteriales</taxon>
        <taxon>Haloferacaceae</taxon>
        <taxon>Halogeometricum</taxon>
    </lineage>
</organism>
<dbReference type="PANTHER" id="PTHR43112">
    <property type="entry name" value="FERREDOXIN"/>
    <property type="match status" value="1"/>
</dbReference>
<accession>A0A6C0UEK9</accession>
<feature type="compositionally biased region" description="Basic and acidic residues" evidence="9">
    <location>
        <begin position="13"/>
        <end position="23"/>
    </location>
</feature>
<dbReference type="Proteomes" id="UP000465846">
    <property type="component" value="Chromosome"/>
</dbReference>
<dbReference type="GO" id="GO:0046872">
    <property type="term" value="F:metal ion binding"/>
    <property type="evidence" value="ECO:0007669"/>
    <property type="project" value="UniProtKB-KW"/>
</dbReference>
<keyword evidence="4" id="KW-0479">Metal-binding</keyword>
<dbReference type="InterPro" id="IPR012675">
    <property type="entry name" value="Beta-grasp_dom_sf"/>
</dbReference>
<sequence length="107" mass="11747">MASRHTLTLTRRSGREETTRASEDETILEAAESADISLPFGCRTGACATCVGRLIDGNISYDRPPRALKTRHIESGYVLCCIARPRTDCRIEIGPGVQAELVSNPWK</sequence>
<evidence type="ECO:0000256" key="9">
    <source>
        <dbReference type="SAM" id="MobiDB-lite"/>
    </source>
</evidence>
<evidence type="ECO:0000256" key="7">
    <source>
        <dbReference type="ARBA" id="ARBA00023014"/>
    </source>
</evidence>
<name>A0A6C0UEK9_9EURY</name>
<evidence type="ECO:0000256" key="3">
    <source>
        <dbReference type="ARBA" id="ARBA00022714"/>
    </source>
</evidence>
<evidence type="ECO:0000256" key="2">
    <source>
        <dbReference type="ARBA" id="ARBA00022448"/>
    </source>
</evidence>
<gene>
    <name evidence="10" type="ORF">G3I44_05935</name>
</gene>
<dbReference type="PROSITE" id="PS51085">
    <property type="entry name" value="2FE2S_FER_2"/>
    <property type="match status" value="1"/>
</dbReference>
<evidence type="ECO:0000256" key="5">
    <source>
        <dbReference type="ARBA" id="ARBA00022982"/>
    </source>
</evidence>
<dbReference type="InterPro" id="IPR001041">
    <property type="entry name" value="2Fe-2S_ferredoxin-type"/>
</dbReference>
<keyword evidence="2" id="KW-0813">Transport</keyword>
<reference evidence="10 11" key="1">
    <citation type="submission" date="2020-02" db="EMBL/GenBank/DDBJ databases">
        <title>Whole genome sequence of Halogeometricum borinquense strain wsp4.</title>
        <authorList>
            <person name="Verma D.K."/>
            <person name="Gopal K."/>
            <person name="Prasad E.S."/>
        </authorList>
    </citation>
    <scope>NUCLEOTIDE SEQUENCE [LARGE SCALE GENOMIC DNA]</scope>
    <source>
        <strain evidence="11">wsp4</strain>
    </source>
</reference>
<dbReference type="EMBL" id="CP048739">
    <property type="protein sequence ID" value="QIB73874.1"/>
    <property type="molecule type" value="Genomic_DNA"/>
</dbReference>
<evidence type="ECO:0000256" key="8">
    <source>
        <dbReference type="ARBA" id="ARBA00034078"/>
    </source>
</evidence>
<feature type="compositionally biased region" description="Polar residues" evidence="9">
    <location>
        <begin position="1"/>
        <end position="11"/>
    </location>
</feature>
<dbReference type="CDD" id="cd00207">
    <property type="entry name" value="fer2"/>
    <property type="match status" value="1"/>
</dbReference>
<keyword evidence="3" id="KW-0001">2Fe-2S</keyword>
<evidence type="ECO:0000256" key="6">
    <source>
        <dbReference type="ARBA" id="ARBA00023004"/>
    </source>
</evidence>
<evidence type="ECO:0000256" key="1">
    <source>
        <dbReference type="ARBA" id="ARBA00007874"/>
    </source>
</evidence>
<dbReference type="InterPro" id="IPR006058">
    <property type="entry name" value="2Fe2S_fd_BS"/>
</dbReference>
<keyword evidence="7" id="KW-0411">Iron-sulfur</keyword>
<comment type="similarity">
    <text evidence="1">Belongs to the 2Fe2S plant-type ferredoxin family.</text>
</comment>
<dbReference type="Gene3D" id="3.10.20.30">
    <property type="match status" value="1"/>
</dbReference>
<proteinExistence type="inferred from homology"/>
<evidence type="ECO:0000313" key="10">
    <source>
        <dbReference type="EMBL" id="QIB73874.1"/>
    </source>
</evidence>
<dbReference type="GO" id="GO:0051537">
    <property type="term" value="F:2 iron, 2 sulfur cluster binding"/>
    <property type="evidence" value="ECO:0007669"/>
    <property type="project" value="UniProtKB-KW"/>
</dbReference>
<feature type="region of interest" description="Disordered" evidence="9">
    <location>
        <begin position="1"/>
        <end position="25"/>
    </location>
</feature>
<protein>
    <submittedName>
        <fullName evidence="10">2Fe-2S iron-sulfur cluster binding domain-containing protein</fullName>
    </submittedName>
</protein>
<keyword evidence="5" id="KW-0249">Electron transport</keyword>
<keyword evidence="6" id="KW-0408">Iron</keyword>
<dbReference type="PROSITE" id="PS00197">
    <property type="entry name" value="2FE2S_FER_1"/>
    <property type="match status" value="1"/>
</dbReference>
<comment type="cofactor">
    <cofactor evidence="8">
        <name>[2Fe-2S] cluster</name>
        <dbReference type="ChEBI" id="CHEBI:190135"/>
    </cofactor>
</comment>
<dbReference type="AlphaFoldDB" id="A0A6C0UEK9"/>
<dbReference type="SUPFAM" id="SSF54292">
    <property type="entry name" value="2Fe-2S ferredoxin-like"/>
    <property type="match status" value="1"/>
</dbReference>
<dbReference type="InterPro" id="IPR036010">
    <property type="entry name" value="2Fe-2S_ferredoxin-like_sf"/>
</dbReference>
<dbReference type="Pfam" id="PF00111">
    <property type="entry name" value="Fer2"/>
    <property type="match status" value="1"/>
</dbReference>
<evidence type="ECO:0000256" key="4">
    <source>
        <dbReference type="ARBA" id="ARBA00022723"/>
    </source>
</evidence>
<dbReference type="PANTHER" id="PTHR43112:SF3">
    <property type="entry name" value="FERREDOXIN-2, CHLOROPLASTIC"/>
    <property type="match status" value="1"/>
</dbReference>
<evidence type="ECO:0000313" key="11">
    <source>
        <dbReference type="Proteomes" id="UP000465846"/>
    </source>
</evidence>
<dbReference type="OMA" id="CRTGACG"/>
<dbReference type="RefSeq" id="WP_006057025.1">
    <property type="nucleotide sequence ID" value="NZ_CP048739.1"/>
</dbReference>